<dbReference type="PANTHER" id="PTHR42679">
    <property type="entry name" value="S-METHYL-5'-THIOADENOSINE PHOSPHORYLASE"/>
    <property type="match status" value="1"/>
</dbReference>
<dbReference type="FunFam" id="3.40.50.1580:FF:000012">
    <property type="entry name" value="Probable 6-oxopurine nucleoside phosphorylase"/>
    <property type="match status" value="1"/>
</dbReference>
<feature type="binding site" evidence="4">
    <location>
        <begin position="54"/>
        <end position="55"/>
    </location>
    <ligand>
        <name>phosphate</name>
        <dbReference type="ChEBI" id="CHEBI:43474"/>
    </ligand>
</feature>
<evidence type="ECO:0000313" key="7">
    <source>
        <dbReference type="Proteomes" id="UP000594464"/>
    </source>
</evidence>
<gene>
    <name evidence="6" type="primary">mtnP</name>
    <name evidence="6" type="ORF">G3M78_10610</name>
</gene>
<dbReference type="Gene3D" id="3.40.50.1580">
    <property type="entry name" value="Nucleoside phosphorylase domain"/>
    <property type="match status" value="1"/>
</dbReference>
<feature type="binding site" evidence="4">
    <location>
        <begin position="209"/>
        <end position="211"/>
    </location>
    <ligand>
        <name>substrate</name>
    </ligand>
</feature>
<evidence type="ECO:0000313" key="6">
    <source>
        <dbReference type="EMBL" id="QPJ65817.1"/>
    </source>
</evidence>
<accession>A0A7T0C3D9</accession>
<dbReference type="InterPro" id="IPR018099">
    <property type="entry name" value="Purine_phosphorylase-2_CS"/>
</dbReference>
<dbReference type="Proteomes" id="UP000594464">
    <property type="component" value="Chromosome"/>
</dbReference>
<comment type="similarity">
    <text evidence="4">Belongs to the PNP/MTAP phosphorylase family. MTAP subfamily.</text>
</comment>
<dbReference type="KEGG" id="nva:G3M78_10610"/>
<dbReference type="HAMAP" id="MF_01963">
    <property type="entry name" value="MTAP"/>
    <property type="match status" value="1"/>
</dbReference>
<dbReference type="PROSITE" id="PS01240">
    <property type="entry name" value="PNP_MTAP_2"/>
    <property type="match status" value="1"/>
</dbReference>
<feature type="binding site" evidence="4">
    <location>
        <position position="186"/>
    </location>
    <ligand>
        <name>phosphate</name>
        <dbReference type="ChEBI" id="CHEBI:43474"/>
    </ligand>
</feature>
<dbReference type="UniPathway" id="UPA00606"/>
<dbReference type="GO" id="GO:0019509">
    <property type="term" value="P:L-methionine salvage from methylthioadenosine"/>
    <property type="evidence" value="ECO:0007669"/>
    <property type="project" value="TreeGrafter"/>
</dbReference>
<feature type="binding site" evidence="4">
    <location>
        <position position="185"/>
    </location>
    <ligand>
        <name>substrate</name>
    </ligand>
</feature>
<feature type="binding site" evidence="4">
    <location>
        <position position="12"/>
    </location>
    <ligand>
        <name>phosphate</name>
        <dbReference type="ChEBI" id="CHEBI:43474"/>
    </ligand>
</feature>
<feature type="domain" description="Nucleoside phosphorylase" evidence="5">
    <location>
        <begin position="7"/>
        <end position="244"/>
    </location>
</feature>
<evidence type="ECO:0000256" key="3">
    <source>
        <dbReference type="ARBA" id="ARBA00022726"/>
    </source>
</evidence>
<comment type="miscellaneous">
    <text evidence="4">Although this enzyme belongs to the family of MTA phosphorylases based on sequence homology, it lacks several conserved amino acids in the substrate binding pocket that confer specificity towards MTA.</text>
</comment>
<proteinExistence type="inferred from homology"/>
<comment type="subunit">
    <text evidence="4">Homohexamer. Dimer of a homotrimer.</text>
</comment>
<dbReference type="CDD" id="cd09010">
    <property type="entry name" value="MTAP_SsMTAPII_like_MTIP"/>
    <property type="match status" value="1"/>
</dbReference>
<feature type="site" description="Important for substrate specificity" evidence="4">
    <location>
        <position position="167"/>
    </location>
</feature>
<dbReference type="NCBIfam" id="NF006599">
    <property type="entry name" value="PRK09136.1"/>
    <property type="match status" value="1"/>
</dbReference>
<sequence length="286" mass="31641">MDTMLTGVIGGSGLYKMKELKILEERDVETPFGSPSDKVVIGELNGVRLAFLPRHGVGHRIPPSDINFRANIYAMKKLGVERIVSISAVGSMKEEYPPGHFVIPDQFIDRTHRRISTFFTNGLVGHVSFADPVCGTLSNLLYESAQAVGAPTHKGGSYICIEGPQFSSRAESHLYRQWGVDVIGMTNVTEAKLAREAGLCYATLALVTDYDCWKVEEEEVTLEAVLEIMHKNVEMAQRVLKDLIGRLETAPSWNCKKAAANAIVTDRSLIPEKLKKDMSILFEELS</sequence>
<comment type="pathway">
    <text evidence="4">Purine metabolism; purine nucleoside salvage.</text>
</comment>
<evidence type="ECO:0000256" key="1">
    <source>
        <dbReference type="ARBA" id="ARBA00022676"/>
    </source>
</evidence>
<dbReference type="EMBL" id="CP048620">
    <property type="protein sequence ID" value="QPJ65817.1"/>
    <property type="molecule type" value="Genomic_DNA"/>
</dbReference>
<feature type="binding site" evidence="4">
    <location>
        <begin position="87"/>
        <end position="88"/>
    </location>
    <ligand>
        <name>phosphate</name>
        <dbReference type="ChEBI" id="CHEBI:43474"/>
    </ligand>
</feature>
<feature type="site" description="Important for substrate specificity" evidence="4">
    <location>
        <position position="222"/>
    </location>
</feature>
<comment type="catalytic activity">
    <reaction evidence="4">
        <text>a purine D-ribonucleoside + phosphate = a purine nucleobase + alpha-D-ribose 1-phosphate</text>
        <dbReference type="Rhea" id="RHEA:19805"/>
        <dbReference type="ChEBI" id="CHEBI:26386"/>
        <dbReference type="ChEBI" id="CHEBI:43474"/>
        <dbReference type="ChEBI" id="CHEBI:57720"/>
        <dbReference type="ChEBI" id="CHEBI:142355"/>
        <dbReference type="EC" id="2.4.2.1"/>
    </reaction>
</comment>
<dbReference type="PANTHER" id="PTHR42679:SF2">
    <property type="entry name" value="S-METHYL-5'-THIOADENOSINE PHOSPHORYLASE"/>
    <property type="match status" value="1"/>
</dbReference>
<dbReference type="EC" id="2.4.2.1" evidence="4"/>
<dbReference type="InterPro" id="IPR035994">
    <property type="entry name" value="Nucleoside_phosphorylase_sf"/>
</dbReference>
<keyword evidence="1 4" id="KW-0328">Glycosyltransferase</keyword>
<dbReference type="Pfam" id="PF01048">
    <property type="entry name" value="PNP_UDP_1"/>
    <property type="match status" value="1"/>
</dbReference>
<organism evidence="6 7">
    <name type="scientific">Candidatus Nitrohelix vancouverensis</name>
    <dbReference type="NCBI Taxonomy" id="2705534"/>
    <lineage>
        <taxon>Bacteria</taxon>
        <taxon>Pseudomonadati</taxon>
        <taxon>Nitrospinota/Tectimicrobiota group</taxon>
        <taxon>Nitrospinota</taxon>
        <taxon>Nitrospinia</taxon>
        <taxon>Nitrospinales</taxon>
        <taxon>Nitrospinaceae</taxon>
        <taxon>Candidatus Nitrohelix</taxon>
    </lineage>
</organism>
<evidence type="ECO:0000259" key="5">
    <source>
        <dbReference type="Pfam" id="PF01048"/>
    </source>
</evidence>
<comment type="function">
    <text evidence="4">Purine nucleoside phosphorylase involved in purine salvage.</text>
</comment>
<evidence type="ECO:0000256" key="4">
    <source>
        <dbReference type="HAMAP-Rule" id="MF_01963"/>
    </source>
</evidence>
<name>A0A7T0C3D9_9BACT</name>
<keyword evidence="3 4" id="KW-0660">Purine salvage</keyword>
<dbReference type="GO" id="GO:0006166">
    <property type="term" value="P:purine ribonucleoside salvage"/>
    <property type="evidence" value="ECO:0007669"/>
    <property type="project" value="UniProtKB-UniRule"/>
</dbReference>
<evidence type="ECO:0000256" key="2">
    <source>
        <dbReference type="ARBA" id="ARBA00022679"/>
    </source>
</evidence>
<dbReference type="InterPro" id="IPR000845">
    <property type="entry name" value="Nucleoside_phosphorylase_d"/>
</dbReference>
<dbReference type="SUPFAM" id="SSF53167">
    <property type="entry name" value="Purine and uridine phosphorylases"/>
    <property type="match status" value="1"/>
</dbReference>
<protein>
    <recommendedName>
        <fullName evidence="4">Purine nucleoside phosphorylase</fullName>
        <shortName evidence="4">PNP</shortName>
        <ecNumber evidence="4">2.4.2.1</ecNumber>
    </recommendedName>
</protein>
<dbReference type="AlphaFoldDB" id="A0A7T0C3D9"/>
<keyword evidence="2 4" id="KW-0808">Transferase</keyword>
<dbReference type="NCBIfam" id="TIGR01694">
    <property type="entry name" value="MTAP"/>
    <property type="match status" value="1"/>
</dbReference>
<reference evidence="7" key="1">
    <citation type="submission" date="2020-02" db="EMBL/GenBank/DDBJ databases">
        <title>Genomic and physiological characterization of two novel Nitrospinaceae genera.</title>
        <authorList>
            <person name="Mueller A.J."/>
            <person name="Jung M.-Y."/>
            <person name="Strachan C.R."/>
            <person name="Herbold C.W."/>
            <person name="Kirkegaard R.H."/>
            <person name="Daims H."/>
        </authorList>
    </citation>
    <scope>NUCLEOTIDE SEQUENCE [LARGE SCALE GENOMIC DNA]</scope>
</reference>
<dbReference type="GO" id="GO:0017061">
    <property type="term" value="F:S-methyl-5-thioadenosine phosphorylase activity"/>
    <property type="evidence" value="ECO:0007669"/>
    <property type="project" value="InterPro"/>
</dbReference>
<dbReference type="GO" id="GO:0005829">
    <property type="term" value="C:cytosol"/>
    <property type="evidence" value="ECO:0007669"/>
    <property type="project" value="TreeGrafter"/>
</dbReference>
<dbReference type="InterPro" id="IPR010044">
    <property type="entry name" value="MTAP"/>
</dbReference>